<sequence length="183" mass="20624">MGLRNAINNLKAEVEKMKKQDTDIEKLKKEKADAKVARDEARSHREQSEQREVHACATLALRDKEIEELTTLLSDQEQLKKDFELTRSEKAETSRCLAETEEKLENVAESVFNSEELDKTVARLVVVARNDGYAQGYPECSNHVVSALKVDWDTSRSATHGVNTDAAPVAMKTTTCSFLLWIL</sequence>
<keyword evidence="3" id="KW-1185">Reference proteome</keyword>
<dbReference type="Proteomes" id="UP000215914">
    <property type="component" value="Unassembled WGS sequence"/>
</dbReference>
<feature type="region of interest" description="Disordered" evidence="1">
    <location>
        <begin position="28"/>
        <end position="51"/>
    </location>
</feature>
<organism evidence="2 3">
    <name type="scientific">Helianthus annuus</name>
    <name type="common">Common sunflower</name>
    <dbReference type="NCBI Taxonomy" id="4232"/>
    <lineage>
        <taxon>Eukaryota</taxon>
        <taxon>Viridiplantae</taxon>
        <taxon>Streptophyta</taxon>
        <taxon>Embryophyta</taxon>
        <taxon>Tracheophyta</taxon>
        <taxon>Spermatophyta</taxon>
        <taxon>Magnoliopsida</taxon>
        <taxon>eudicotyledons</taxon>
        <taxon>Gunneridae</taxon>
        <taxon>Pentapetalae</taxon>
        <taxon>asterids</taxon>
        <taxon>campanulids</taxon>
        <taxon>Asterales</taxon>
        <taxon>Asteraceae</taxon>
        <taxon>Asteroideae</taxon>
        <taxon>Heliantheae alliance</taxon>
        <taxon>Heliantheae</taxon>
        <taxon>Helianthus</taxon>
    </lineage>
</organism>
<accession>A0A9K3H9L7</accession>
<reference evidence="2" key="2">
    <citation type="submission" date="2020-06" db="EMBL/GenBank/DDBJ databases">
        <title>Helianthus annuus Genome sequencing and assembly Release 2.</title>
        <authorList>
            <person name="Gouzy J."/>
            <person name="Langlade N."/>
            <person name="Munos S."/>
        </authorList>
    </citation>
    <scope>NUCLEOTIDE SEQUENCE</scope>
    <source>
        <tissue evidence="2">Leaves</tissue>
    </source>
</reference>
<gene>
    <name evidence="2" type="ORF">HanXRQr2_Chr13g0573241</name>
</gene>
<dbReference type="AlphaFoldDB" id="A0A9K3H9L7"/>
<reference evidence="2" key="1">
    <citation type="journal article" date="2017" name="Nature">
        <title>The sunflower genome provides insights into oil metabolism, flowering and Asterid evolution.</title>
        <authorList>
            <person name="Badouin H."/>
            <person name="Gouzy J."/>
            <person name="Grassa C.J."/>
            <person name="Murat F."/>
            <person name="Staton S.E."/>
            <person name="Cottret L."/>
            <person name="Lelandais-Briere C."/>
            <person name="Owens G.L."/>
            <person name="Carrere S."/>
            <person name="Mayjonade B."/>
            <person name="Legrand L."/>
            <person name="Gill N."/>
            <person name="Kane N.C."/>
            <person name="Bowers J.E."/>
            <person name="Hubner S."/>
            <person name="Bellec A."/>
            <person name="Berard A."/>
            <person name="Berges H."/>
            <person name="Blanchet N."/>
            <person name="Boniface M.C."/>
            <person name="Brunel D."/>
            <person name="Catrice O."/>
            <person name="Chaidir N."/>
            <person name="Claudel C."/>
            <person name="Donnadieu C."/>
            <person name="Faraut T."/>
            <person name="Fievet G."/>
            <person name="Helmstetter N."/>
            <person name="King M."/>
            <person name="Knapp S.J."/>
            <person name="Lai Z."/>
            <person name="Le Paslier M.C."/>
            <person name="Lippi Y."/>
            <person name="Lorenzon L."/>
            <person name="Mandel J.R."/>
            <person name="Marage G."/>
            <person name="Marchand G."/>
            <person name="Marquand E."/>
            <person name="Bret-Mestries E."/>
            <person name="Morien E."/>
            <person name="Nambeesan S."/>
            <person name="Nguyen T."/>
            <person name="Pegot-Espagnet P."/>
            <person name="Pouilly N."/>
            <person name="Raftis F."/>
            <person name="Sallet E."/>
            <person name="Schiex T."/>
            <person name="Thomas J."/>
            <person name="Vandecasteele C."/>
            <person name="Vares D."/>
            <person name="Vear F."/>
            <person name="Vautrin S."/>
            <person name="Crespi M."/>
            <person name="Mangin B."/>
            <person name="Burke J.M."/>
            <person name="Salse J."/>
            <person name="Munos S."/>
            <person name="Vincourt P."/>
            <person name="Rieseberg L.H."/>
            <person name="Langlade N.B."/>
        </authorList>
    </citation>
    <scope>NUCLEOTIDE SEQUENCE</scope>
    <source>
        <tissue evidence="2">Leaves</tissue>
    </source>
</reference>
<name>A0A9K3H9L7_HELAN</name>
<evidence type="ECO:0000313" key="3">
    <source>
        <dbReference type="Proteomes" id="UP000215914"/>
    </source>
</evidence>
<evidence type="ECO:0000313" key="2">
    <source>
        <dbReference type="EMBL" id="KAF5772135.1"/>
    </source>
</evidence>
<comment type="caution">
    <text evidence="2">The sequence shown here is derived from an EMBL/GenBank/DDBJ whole genome shotgun (WGS) entry which is preliminary data.</text>
</comment>
<proteinExistence type="predicted"/>
<dbReference type="EMBL" id="MNCJ02000328">
    <property type="protein sequence ID" value="KAF5772135.1"/>
    <property type="molecule type" value="Genomic_DNA"/>
</dbReference>
<dbReference type="Gramene" id="mRNA:HanXRQr2_Chr13g0573241">
    <property type="protein sequence ID" value="mRNA:HanXRQr2_Chr13g0573241"/>
    <property type="gene ID" value="HanXRQr2_Chr13g0573241"/>
</dbReference>
<evidence type="ECO:0000256" key="1">
    <source>
        <dbReference type="SAM" id="MobiDB-lite"/>
    </source>
</evidence>
<protein>
    <submittedName>
        <fullName evidence="2">Uncharacterized protein</fullName>
    </submittedName>
</protein>